<organism evidence="3 4">
    <name type="scientific">Candidatus Scatomorpha merdipullorum</name>
    <dbReference type="NCBI Taxonomy" id="2840927"/>
    <lineage>
        <taxon>Bacteria</taxon>
        <taxon>Bacillati</taxon>
        <taxon>Bacillota</taxon>
        <taxon>Clostridia</taxon>
        <taxon>Eubacteriales</taxon>
        <taxon>Candidatus Scatomorpha</taxon>
    </lineage>
</organism>
<accession>A0A9D1JV64</accession>
<name>A0A9D1JV64_9FIRM</name>
<evidence type="ECO:0000256" key="2">
    <source>
        <dbReference type="SAM" id="SignalP"/>
    </source>
</evidence>
<gene>
    <name evidence="3" type="ORF">IAC18_06720</name>
</gene>
<comment type="caution">
    <text evidence="3">The sequence shown here is derived from an EMBL/GenBank/DDBJ whole genome shotgun (WGS) entry which is preliminary data.</text>
</comment>
<protein>
    <submittedName>
        <fullName evidence="3">Uncharacterized protein</fullName>
    </submittedName>
</protein>
<reference evidence="3" key="1">
    <citation type="submission" date="2020-10" db="EMBL/GenBank/DDBJ databases">
        <authorList>
            <person name="Gilroy R."/>
        </authorList>
    </citation>
    <scope>NUCLEOTIDE SEQUENCE</scope>
    <source>
        <strain evidence="3">ChiHjej10B9-9673</strain>
    </source>
</reference>
<feature type="region of interest" description="Disordered" evidence="1">
    <location>
        <begin position="22"/>
        <end position="71"/>
    </location>
</feature>
<feature type="signal peptide" evidence="2">
    <location>
        <begin position="1"/>
        <end position="22"/>
    </location>
</feature>
<dbReference type="AlphaFoldDB" id="A0A9D1JV64"/>
<feature type="chain" id="PRO_5039059385" evidence="2">
    <location>
        <begin position="23"/>
        <end position="337"/>
    </location>
</feature>
<proteinExistence type="predicted"/>
<evidence type="ECO:0000256" key="1">
    <source>
        <dbReference type="SAM" id="MobiDB-lite"/>
    </source>
</evidence>
<dbReference type="EMBL" id="DVJK01000188">
    <property type="protein sequence ID" value="HIS67240.1"/>
    <property type="molecule type" value="Genomic_DNA"/>
</dbReference>
<sequence>MKRIIPLILALLLFAGCGTPEGEVTETPAPTPSPAESPEPGAPEETEPAETGVESVPVDFHLPDPGFEPDSYWQAEPFGDGGQALMLTRTEPSGAMQLMCIYNTYGEYRSGGRTERDLYCEGFEAENYLGGEIKVSGETGPTAEVSVSGDRLSVSYDGLDTAFSAPESFTKISEEAALELFRTMPYNNLEVGLPVDIETSRDELAALPGVEVVDDTTYIYEGMTIGVGVEFFGGDVLIGYVSGEAGTEIPDVRGVKIGSSADDVLACFPGAARLGVTPENEPFYGEDGILSALGTLTVSEDGRDCILLTDVASMLCFTLDENGLVDSVSWTKLVEPW</sequence>
<feature type="compositionally biased region" description="Pro residues" evidence="1">
    <location>
        <begin position="29"/>
        <end position="41"/>
    </location>
</feature>
<dbReference type="Proteomes" id="UP000824001">
    <property type="component" value="Unassembled WGS sequence"/>
</dbReference>
<evidence type="ECO:0000313" key="3">
    <source>
        <dbReference type="EMBL" id="HIS67240.1"/>
    </source>
</evidence>
<evidence type="ECO:0000313" key="4">
    <source>
        <dbReference type="Proteomes" id="UP000824001"/>
    </source>
</evidence>
<dbReference type="PROSITE" id="PS51257">
    <property type="entry name" value="PROKAR_LIPOPROTEIN"/>
    <property type="match status" value="1"/>
</dbReference>
<keyword evidence="2" id="KW-0732">Signal</keyword>
<reference evidence="3" key="2">
    <citation type="journal article" date="2021" name="PeerJ">
        <title>Extensive microbial diversity within the chicken gut microbiome revealed by metagenomics and culture.</title>
        <authorList>
            <person name="Gilroy R."/>
            <person name="Ravi A."/>
            <person name="Getino M."/>
            <person name="Pursley I."/>
            <person name="Horton D.L."/>
            <person name="Alikhan N.F."/>
            <person name="Baker D."/>
            <person name="Gharbi K."/>
            <person name="Hall N."/>
            <person name="Watson M."/>
            <person name="Adriaenssens E.M."/>
            <person name="Foster-Nyarko E."/>
            <person name="Jarju S."/>
            <person name="Secka A."/>
            <person name="Antonio M."/>
            <person name="Oren A."/>
            <person name="Chaudhuri R.R."/>
            <person name="La Ragione R."/>
            <person name="Hildebrand F."/>
            <person name="Pallen M.J."/>
        </authorList>
    </citation>
    <scope>NUCLEOTIDE SEQUENCE</scope>
    <source>
        <strain evidence="3">ChiHjej10B9-9673</strain>
    </source>
</reference>